<dbReference type="AlphaFoldDB" id="Q94CR9"/>
<evidence type="ECO:0000256" key="1">
    <source>
        <dbReference type="SAM" id="MobiDB-lite"/>
    </source>
</evidence>
<gene>
    <name evidence="2" type="primary">P0660F12.7</name>
</gene>
<organism evidence="2">
    <name type="scientific">Oryza sativa subsp. japonica</name>
    <name type="common">Rice</name>
    <dbReference type="NCBI Taxonomy" id="39947"/>
    <lineage>
        <taxon>Eukaryota</taxon>
        <taxon>Viridiplantae</taxon>
        <taxon>Streptophyta</taxon>
        <taxon>Embryophyta</taxon>
        <taxon>Tracheophyta</taxon>
        <taxon>Spermatophyta</taxon>
        <taxon>Magnoliopsida</taxon>
        <taxon>Liliopsida</taxon>
        <taxon>Poales</taxon>
        <taxon>Poaceae</taxon>
        <taxon>BOP clade</taxon>
        <taxon>Oryzoideae</taxon>
        <taxon>Oryzeae</taxon>
        <taxon>Oryzinae</taxon>
        <taxon>Oryza</taxon>
        <taxon>Oryza sativa</taxon>
    </lineage>
</organism>
<evidence type="ECO:0000313" key="2">
    <source>
        <dbReference type="EMBL" id="BAB63844.1"/>
    </source>
</evidence>
<feature type="region of interest" description="Disordered" evidence="1">
    <location>
        <begin position="192"/>
        <end position="238"/>
    </location>
</feature>
<reference evidence="2" key="1">
    <citation type="submission" date="2001-05" db="EMBL/GenBank/DDBJ databases">
        <title>Oryza sativa nipponbare(GA3) genomic DNA, chromosome 1, PAC clone:P0660F12.</title>
        <authorList>
            <person name="Sasaki T."/>
            <person name="Matsumoto T."/>
            <person name="Yamamoto K."/>
        </authorList>
    </citation>
    <scope>NUCLEOTIDE SEQUENCE</scope>
</reference>
<feature type="compositionally biased region" description="Polar residues" evidence="1">
    <location>
        <begin position="118"/>
        <end position="128"/>
    </location>
</feature>
<protein>
    <submittedName>
        <fullName evidence="2">p0660F12.7 protein</fullName>
    </submittedName>
</protein>
<feature type="region of interest" description="Disordered" evidence="1">
    <location>
        <begin position="98"/>
        <end position="162"/>
    </location>
</feature>
<sequence length="238" mass="25941">MRNSSRSEGDSQIILEMEEIYTVEDSELKKKKKNGKEIQNTPMAEDSGALSVITLVMFFSSENKDEDEEYVFYIKQGGINVNIWTKIIRHVTKYTSGQSDTITRFGGPTCQSKPPKIESSQSCSSGQPENTTDDTDEANTNNSSSSGTNGLTPNTTGNTRELGRNLNLHFTSTSPSELAELYIYRARPWSPSPCGSNTSGDLGLSRQGISKANTGLPYANERGPGPTTGSSRIFEKSA</sequence>
<feature type="compositionally biased region" description="Low complexity" evidence="1">
    <location>
        <begin position="138"/>
        <end position="159"/>
    </location>
</feature>
<name>Q94CR9_ORYSJ</name>
<dbReference type="EMBL" id="AP003687">
    <property type="protein sequence ID" value="BAB63844.1"/>
    <property type="molecule type" value="Genomic_DNA"/>
</dbReference>
<accession>Q94CR9</accession>
<proteinExistence type="predicted"/>